<gene>
    <name evidence="7" type="ORF">OOA_12860</name>
</gene>
<comment type="subcellular location">
    <subcellularLocation>
        <location evidence="1">Membrane</location>
        <topology evidence="1">Multi-pass membrane protein</topology>
    </subcellularLocation>
</comment>
<dbReference type="Proteomes" id="UP000009336">
    <property type="component" value="Unassembled WGS sequence"/>
</dbReference>
<keyword evidence="8" id="KW-1185">Reference proteome</keyword>
<feature type="transmembrane region" description="Helical" evidence="6">
    <location>
        <begin position="131"/>
        <end position="148"/>
    </location>
</feature>
<dbReference type="EMBL" id="AKKL01000034">
    <property type="protein sequence ID" value="EKT60307.1"/>
    <property type="molecule type" value="Genomic_DNA"/>
</dbReference>
<evidence type="ECO:0000256" key="6">
    <source>
        <dbReference type="SAM" id="Phobius"/>
    </source>
</evidence>
<dbReference type="GO" id="GO:0016020">
    <property type="term" value="C:membrane"/>
    <property type="evidence" value="ECO:0007669"/>
    <property type="project" value="UniProtKB-SubCell"/>
</dbReference>
<reference evidence="7 8" key="1">
    <citation type="journal article" date="2012" name="BMC Genomics">
        <title>Comparative genomics of bacteria in the genus Providencia isolated from wild Drosophila melanogaster.</title>
        <authorList>
            <person name="Galac M.R."/>
            <person name="Lazzaro B.P."/>
        </authorList>
    </citation>
    <scope>NUCLEOTIDE SEQUENCE [LARGE SCALE GENOMIC DNA]</scope>
    <source>
        <strain evidence="7 8">DSM 19968</strain>
    </source>
</reference>
<dbReference type="AlphaFoldDB" id="K8WSA1"/>
<keyword evidence="4 6" id="KW-1133">Transmembrane helix</keyword>
<evidence type="ECO:0000256" key="4">
    <source>
        <dbReference type="ARBA" id="ARBA00022989"/>
    </source>
</evidence>
<name>K8WSA1_9GAMM</name>
<dbReference type="RefSeq" id="WP_008912566.1">
    <property type="nucleotide sequence ID" value="NZ_KB233223.1"/>
</dbReference>
<evidence type="ECO:0000256" key="2">
    <source>
        <dbReference type="ARBA" id="ARBA00007375"/>
    </source>
</evidence>
<evidence type="ECO:0000313" key="7">
    <source>
        <dbReference type="EMBL" id="EKT60307.1"/>
    </source>
</evidence>
<feature type="transmembrane region" description="Helical" evidence="6">
    <location>
        <begin position="103"/>
        <end position="124"/>
    </location>
</feature>
<keyword evidence="5 6" id="KW-0472">Membrane</keyword>
<feature type="transmembrane region" description="Helical" evidence="6">
    <location>
        <begin position="77"/>
        <end position="97"/>
    </location>
</feature>
<evidence type="ECO:0000256" key="5">
    <source>
        <dbReference type="ARBA" id="ARBA00023136"/>
    </source>
</evidence>
<dbReference type="eggNOG" id="COG3714">
    <property type="taxonomic scope" value="Bacteria"/>
</dbReference>
<protein>
    <recommendedName>
        <fullName evidence="9">YhhN-like protein</fullName>
    </recommendedName>
</protein>
<dbReference type="PANTHER" id="PTHR31885">
    <property type="entry name" value="GH04784P"/>
    <property type="match status" value="1"/>
</dbReference>
<feature type="transmembrane region" description="Helical" evidence="6">
    <location>
        <begin position="43"/>
        <end position="65"/>
    </location>
</feature>
<evidence type="ECO:0000256" key="3">
    <source>
        <dbReference type="ARBA" id="ARBA00022692"/>
    </source>
</evidence>
<feature type="transmembrane region" description="Helical" evidence="6">
    <location>
        <begin position="190"/>
        <end position="208"/>
    </location>
</feature>
<dbReference type="OrthoDB" id="6496852at2"/>
<comment type="similarity">
    <text evidence="2">Belongs to the TMEM86 family.</text>
</comment>
<dbReference type="HOGENOM" id="CLU_079086_6_1_6"/>
<dbReference type="PATRIC" id="fig|1141662.3.peg.2614"/>
<dbReference type="PANTHER" id="PTHR31885:SF6">
    <property type="entry name" value="GH04784P"/>
    <property type="match status" value="1"/>
</dbReference>
<dbReference type="STRING" id="1141662.OOA_12860"/>
<accession>K8WSA1</accession>
<feature type="transmembrane region" description="Helical" evidence="6">
    <location>
        <begin position="160"/>
        <end position="178"/>
    </location>
</feature>
<evidence type="ECO:0008006" key="9">
    <source>
        <dbReference type="Google" id="ProtNLM"/>
    </source>
</evidence>
<dbReference type="InterPro" id="IPR012506">
    <property type="entry name" value="TMEM86B-like"/>
</dbReference>
<sequence length="210" mass="24098">MISWPFLAVLFSGWLYVDAAYRGPSWQRWLFRPITLLLLLLWGWNAEFLTAQGYLILAALAVSLIADMIRMLSSERLLTALGLMFVSYLLYTISFGMQLDFSLYLPWLPVPLVIAAITLVVIWTKLENLQAVVFALLIMSMIMAWVAGDQFFGLGRDYNFSIMVGAFLLFISNCIWLIARFRFPFKASKAIVATLYFLGQFFIIRAIYLQ</sequence>
<comment type="caution">
    <text evidence="7">The sequence shown here is derived from an EMBL/GenBank/DDBJ whole genome shotgun (WGS) entry which is preliminary data.</text>
</comment>
<organism evidence="7 8">
    <name type="scientific">Providencia burhodogranariea DSM 19968</name>
    <dbReference type="NCBI Taxonomy" id="1141662"/>
    <lineage>
        <taxon>Bacteria</taxon>
        <taxon>Pseudomonadati</taxon>
        <taxon>Pseudomonadota</taxon>
        <taxon>Gammaproteobacteria</taxon>
        <taxon>Enterobacterales</taxon>
        <taxon>Morganellaceae</taxon>
        <taxon>Providencia</taxon>
    </lineage>
</organism>
<dbReference type="Pfam" id="PF07947">
    <property type="entry name" value="YhhN"/>
    <property type="match status" value="1"/>
</dbReference>
<proteinExistence type="inferred from homology"/>
<evidence type="ECO:0000313" key="8">
    <source>
        <dbReference type="Proteomes" id="UP000009336"/>
    </source>
</evidence>
<dbReference type="GO" id="GO:0016787">
    <property type="term" value="F:hydrolase activity"/>
    <property type="evidence" value="ECO:0007669"/>
    <property type="project" value="TreeGrafter"/>
</dbReference>
<evidence type="ECO:0000256" key="1">
    <source>
        <dbReference type="ARBA" id="ARBA00004141"/>
    </source>
</evidence>
<keyword evidence="3 6" id="KW-0812">Transmembrane</keyword>